<dbReference type="AlphaFoldDB" id="A0A543NGX6"/>
<evidence type="ECO:0000313" key="2">
    <source>
        <dbReference type="EMBL" id="TQN31105.1"/>
    </source>
</evidence>
<name>A0A543NGX6_9ACTN</name>
<evidence type="ECO:0000256" key="1">
    <source>
        <dbReference type="SAM" id="MobiDB-lite"/>
    </source>
</evidence>
<evidence type="ECO:0008006" key="4">
    <source>
        <dbReference type="Google" id="ProtNLM"/>
    </source>
</evidence>
<comment type="caution">
    <text evidence="2">The sequence shown here is derived from an EMBL/GenBank/DDBJ whole genome shotgun (WGS) entry which is preliminary data.</text>
</comment>
<reference evidence="2 3" key="1">
    <citation type="submission" date="2019-06" db="EMBL/GenBank/DDBJ databases">
        <title>Sequencing the genomes of 1000 actinobacteria strains.</title>
        <authorList>
            <person name="Klenk H.-P."/>
        </authorList>
    </citation>
    <scope>NUCLEOTIDE SEQUENCE [LARGE SCALE GENOMIC DNA]</scope>
    <source>
        <strain evidence="2 3">DSM 45015</strain>
    </source>
</reference>
<dbReference type="OrthoDB" id="5125216at2"/>
<dbReference type="EMBL" id="VFQC01000001">
    <property type="protein sequence ID" value="TQN31105.1"/>
    <property type="molecule type" value="Genomic_DNA"/>
</dbReference>
<gene>
    <name evidence="2" type="ORF">FHX37_0994</name>
</gene>
<accession>A0A543NGX6</accession>
<feature type="region of interest" description="Disordered" evidence="1">
    <location>
        <begin position="37"/>
        <end position="105"/>
    </location>
</feature>
<organism evidence="2 3">
    <name type="scientific">Haloactinospora alba</name>
    <dbReference type="NCBI Taxonomy" id="405555"/>
    <lineage>
        <taxon>Bacteria</taxon>
        <taxon>Bacillati</taxon>
        <taxon>Actinomycetota</taxon>
        <taxon>Actinomycetes</taxon>
        <taxon>Streptosporangiales</taxon>
        <taxon>Nocardiopsidaceae</taxon>
        <taxon>Haloactinospora</taxon>
    </lineage>
</organism>
<evidence type="ECO:0000313" key="3">
    <source>
        <dbReference type="Proteomes" id="UP000317422"/>
    </source>
</evidence>
<keyword evidence="3" id="KW-1185">Reference proteome</keyword>
<proteinExistence type="predicted"/>
<dbReference type="RefSeq" id="WP_141922364.1">
    <property type="nucleotide sequence ID" value="NZ_VFQC01000001.1"/>
</dbReference>
<dbReference type="Proteomes" id="UP000317422">
    <property type="component" value="Unassembled WGS sequence"/>
</dbReference>
<sequence>MRYRITFLTGLAVGYVLGTKAGRERYEQLARTARRVADNPSVRRTAETVRTQATAAGRTARSKAGEKLPVSSVTDFLARPTEEESAELNGTRNGTGGTRPDNGGR</sequence>
<protein>
    <recommendedName>
        <fullName evidence="4">YtxH-like protein</fullName>
    </recommendedName>
</protein>
<feature type="compositionally biased region" description="Low complexity" evidence="1">
    <location>
        <begin position="48"/>
        <end position="59"/>
    </location>
</feature>
<feature type="compositionally biased region" description="Gly residues" evidence="1">
    <location>
        <begin position="93"/>
        <end position="105"/>
    </location>
</feature>